<reference evidence="3 4" key="1">
    <citation type="submission" date="2020-01" db="EMBL/GenBank/DDBJ databases">
        <title>Bacteria diversity of Porities sp.</title>
        <authorList>
            <person name="Wang G."/>
        </authorList>
    </citation>
    <scope>NUCLEOTIDE SEQUENCE [LARGE SCALE GENOMIC DNA]</scope>
    <source>
        <strain evidence="3 4">R33</strain>
    </source>
</reference>
<keyword evidence="4" id="KW-1185">Reference proteome</keyword>
<dbReference type="InterPro" id="IPR053728">
    <property type="entry name" value="Alginate_Permeability_Chnl"/>
</dbReference>
<sequence length="422" mass="47524">MKMKNYGLGLFFMLLLWSPAIAQLTIEAEVRPRFEYRHGFGTLFPDNADASAFISQRTRLYSSFSKDYLKLYLSIQDIRVWGDVPQLNRADRNGLGLFQAWGAVVFSPSVTLKLGRQALDLDDQRIFGSVAWAQQARSHDMALFTYHKNDSKLLAGAAFNQDGESNLGNVLTTENTYKSLQFLWFHQDWSALSASFLFLNNGLQFIDDLIPDNNETRFSQTIGAHLKSNKQLFSWWTNVYYQFGKDVDDNDISAYLLALEASYKSGPNWSLILGGELISGNDNGLPDNGENKAFNPFYGTNHKFNGLMDYFFVGNHANNVGLLDVYLGSVIGLGEKASIYARVHNFSAAADLQNSDSKQLGVEADFVLNYNFKKDINIQAGYSHLFASDGMEVLKNNFDGNVNYWGWAMVTIKPTLFQTKTD</sequence>
<dbReference type="Pfam" id="PF13372">
    <property type="entry name" value="Alginate_exp"/>
    <property type="match status" value="1"/>
</dbReference>
<evidence type="ECO:0000259" key="2">
    <source>
        <dbReference type="Pfam" id="PF13372"/>
    </source>
</evidence>
<evidence type="ECO:0000256" key="1">
    <source>
        <dbReference type="SAM" id="SignalP"/>
    </source>
</evidence>
<evidence type="ECO:0000313" key="3">
    <source>
        <dbReference type="EMBL" id="NAS13656.1"/>
    </source>
</evidence>
<feature type="signal peptide" evidence="1">
    <location>
        <begin position="1"/>
        <end position="22"/>
    </location>
</feature>
<feature type="domain" description="Alginate export" evidence="2">
    <location>
        <begin position="23"/>
        <end position="389"/>
    </location>
</feature>
<dbReference type="Gene3D" id="2.40.160.100">
    <property type="match status" value="1"/>
</dbReference>
<organism evidence="3 4">
    <name type="scientific">Poritiphilus flavus</name>
    <dbReference type="NCBI Taxonomy" id="2697053"/>
    <lineage>
        <taxon>Bacteria</taxon>
        <taxon>Pseudomonadati</taxon>
        <taxon>Bacteroidota</taxon>
        <taxon>Flavobacteriia</taxon>
        <taxon>Flavobacteriales</taxon>
        <taxon>Flavobacteriaceae</taxon>
        <taxon>Poritiphilus</taxon>
    </lineage>
</organism>
<evidence type="ECO:0000313" key="4">
    <source>
        <dbReference type="Proteomes" id="UP000475249"/>
    </source>
</evidence>
<dbReference type="EMBL" id="WXYO01000007">
    <property type="protein sequence ID" value="NAS13656.1"/>
    <property type="molecule type" value="Genomic_DNA"/>
</dbReference>
<proteinExistence type="predicted"/>
<keyword evidence="1" id="KW-0732">Signal</keyword>
<name>A0A6L9EG74_9FLAO</name>
<dbReference type="InterPro" id="IPR025388">
    <property type="entry name" value="Alginate_export_dom"/>
</dbReference>
<protein>
    <submittedName>
        <fullName evidence="3">Alginate export family protein</fullName>
    </submittedName>
</protein>
<dbReference type="RefSeq" id="WP_161436685.1">
    <property type="nucleotide sequence ID" value="NZ_WXYO01000007.1"/>
</dbReference>
<dbReference type="AlphaFoldDB" id="A0A6L9EG74"/>
<gene>
    <name evidence="3" type="ORF">GTQ38_16705</name>
</gene>
<dbReference type="Proteomes" id="UP000475249">
    <property type="component" value="Unassembled WGS sequence"/>
</dbReference>
<feature type="chain" id="PRO_5027102528" evidence="1">
    <location>
        <begin position="23"/>
        <end position="422"/>
    </location>
</feature>
<accession>A0A6L9EG74</accession>
<comment type="caution">
    <text evidence="3">The sequence shown here is derived from an EMBL/GenBank/DDBJ whole genome shotgun (WGS) entry which is preliminary data.</text>
</comment>